<dbReference type="SUPFAM" id="SSF47473">
    <property type="entry name" value="EF-hand"/>
    <property type="match status" value="1"/>
</dbReference>
<proteinExistence type="predicted"/>
<dbReference type="GO" id="GO:0005509">
    <property type="term" value="F:calcium ion binding"/>
    <property type="evidence" value="ECO:0007669"/>
    <property type="project" value="InterPro"/>
</dbReference>
<evidence type="ECO:0000313" key="3">
    <source>
        <dbReference type="Proteomes" id="UP001178507"/>
    </source>
</evidence>
<comment type="caution">
    <text evidence="2">The sequence shown here is derived from an EMBL/GenBank/DDBJ whole genome shotgun (WGS) entry which is preliminary data.</text>
</comment>
<evidence type="ECO:0000259" key="1">
    <source>
        <dbReference type="PROSITE" id="PS50222"/>
    </source>
</evidence>
<name>A0AA36NFW3_9DINO</name>
<feature type="domain" description="EF-hand" evidence="1">
    <location>
        <begin position="205"/>
        <end position="240"/>
    </location>
</feature>
<keyword evidence="3" id="KW-1185">Reference proteome</keyword>
<dbReference type="AlphaFoldDB" id="A0AA36NFW3"/>
<dbReference type="Gene3D" id="1.10.238.10">
    <property type="entry name" value="EF-hand"/>
    <property type="match status" value="1"/>
</dbReference>
<gene>
    <name evidence="2" type="ORF">EVOR1521_LOCUS27720</name>
</gene>
<organism evidence="2 3">
    <name type="scientific">Effrenium voratum</name>
    <dbReference type="NCBI Taxonomy" id="2562239"/>
    <lineage>
        <taxon>Eukaryota</taxon>
        <taxon>Sar</taxon>
        <taxon>Alveolata</taxon>
        <taxon>Dinophyceae</taxon>
        <taxon>Suessiales</taxon>
        <taxon>Symbiodiniaceae</taxon>
        <taxon>Effrenium</taxon>
    </lineage>
</organism>
<reference evidence="2" key="1">
    <citation type="submission" date="2023-08" db="EMBL/GenBank/DDBJ databases">
        <authorList>
            <person name="Chen Y."/>
            <person name="Shah S."/>
            <person name="Dougan E. K."/>
            <person name="Thang M."/>
            <person name="Chan C."/>
        </authorList>
    </citation>
    <scope>NUCLEOTIDE SEQUENCE</scope>
</reference>
<dbReference type="InterPro" id="IPR002048">
    <property type="entry name" value="EF_hand_dom"/>
</dbReference>
<sequence>MTHDPKYQHALKERDRAVESIQNVLGQNGSVLCSWVWYFDQHFERQIGREQFCAGLVALNYPGKAELLFTRLDIDQIEEVTLDQIDPEASRIWMGFRMWCVKMFSDEKKMLAELSGDMFCDLEAFTSNLNRLGWYGHEQTLFWALNRDRNEELEVKDFRFFAIDKRKYVRARKGMQDAVKLRERLARKRHLVAKARKEFKAFLKKKYGTILRAWRNLDADGSMYLQKNELFRAVKELSWQGDARLLWKGLDKDASGITFLQEVDLRSAEQLAKFKQQIMEKCGSAEALFRAMDVHKINKVHPAAFFEHCRRLGFSRVDKFLYHGLDWEGKKYLAAGDLTFLDSWKCPQYLVCSPSPQAAREFKSTLLSKCIQVI</sequence>
<dbReference type="PROSITE" id="PS50222">
    <property type="entry name" value="EF_HAND_2"/>
    <property type="match status" value="1"/>
</dbReference>
<dbReference type="EMBL" id="CAUJNA010003589">
    <property type="protein sequence ID" value="CAJ1405547.1"/>
    <property type="molecule type" value="Genomic_DNA"/>
</dbReference>
<dbReference type="InterPro" id="IPR011992">
    <property type="entry name" value="EF-hand-dom_pair"/>
</dbReference>
<dbReference type="Proteomes" id="UP001178507">
    <property type="component" value="Unassembled WGS sequence"/>
</dbReference>
<accession>A0AA36NFW3</accession>
<evidence type="ECO:0000313" key="2">
    <source>
        <dbReference type="EMBL" id="CAJ1405547.1"/>
    </source>
</evidence>
<protein>
    <recommendedName>
        <fullName evidence="1">EF-hand domain-containing protein</fullName>
    </recommendedName>
</protein>